<gene>
    <name evidence="2" type="ORF">Esi_0030_0053</name>
</gene>
<dbReference type="EMBL" id="FN649744">
    <property type="protein sequence ID" value="CBN74555.1"/>
    <property type="molecule type" value="Genomic_DNA"/>
</dbReference>
<feature type="compositionally biased region" description="Polar residues" evidence="1">
    <location>
        <begin position="1920"/>
        <end position="1931"/>
    </location>
</feature>
<dbReference type="OMA" id="ASEHYCE"/>
<feature type="compositionally biased region" description="Polar residues" evidence="1">
    <location>
        <begin position="1359"/>
        <end position="1371"/>
    </location>
</feature>
<feature type="compositionally biased region" description="Low complexity" evidence="1">
    <location>
        <begin position="1148"/>
        <end position="1159"/>
    </location>
</feature>
<accession>D8LKG5</accession>
<dbReference type="EMBL" id="FN648487">
    <property type="protein sequence ID" value="CBN74555.1"/>
    <property type="molecule type" value="Genomic_DNA"/>
</dbReference>
<feature type="compositionally biased region" description="Low complexity" evidence="1">
    <location>
        <begin position="1447"/>
        <end position="1456"/>
    </location>
</feature>
<feature type="region of interest" description="Disordered" evidence="1">
    <location>
        <begin position="719"/>
        <end position="1579"/>
    </location>
</feature>
<feature type="compositionally biased region" description="Basic and acidic residues" evidence="1">
    <location>
        <begin position="491"/>
        <end position="500"/>
    </location>
</feature>
<feature type="compositionally biased region" description="Low complexity" evidence="1">
    <location>
        <begin position="919"/>
        <end position="929"/>
    </location>
</feature>
<feature type="compositionally biased region" description="Basic and acidic residues" evidence="1">
    <location>
        <begin position="675"/>
        <end position="707"/>
    </location>
</feature>
<proteinExistence type="predicted"/>
<evidence type="ECO:0000256" key="1">
    <source>
        <dbReference type="SAM" id="MobiDB-lite"/>
    </source>
</evidence>
<feature type="compositionally biased region" description="Polar residues" evidence="1">
    <location>
        <begin position="1788"/>
        <end position="1803"/>
    </location>
</feature>
<feature type="compositionally biased region" description="Low complexity" evidence="1">
    <location>
        <begin position="1755"/>
        <end position="1764"/>
    </location>
</feature>
<sequence length="2009" mass="206479">MVRAGKLAAGESEAVLALGSRTTTLHPELKRHRAWWREILSKNVLRALADRVSSPPAAEKGHAPSSLLVEGERHPHVDLLEDLGAFFSAGGTIDGGGASGVVGALATVVGDAAGSDLESKELAAIICGSGKHLGTVRLVRKAVRGTKPLIEELRDERLSKLGLTAAIGGYDDTVEASTAYEVRRLPQRGRGGSVLQPGGGGDESSSGRVVLLQCNNLDDKVAALVTKVKRAKCWHDRHPACFLPVAWAVCAAVAAKWPTDGDLGGGAGVMWENGGARNRRGGVSAARVLERARARKARQPSPFSILALLAAFLDKDSKARGVSKATFGAGPSPTCAKHNPNIGEIFLRFCSYVRQLGVKPGRRKSAGPPATMNLLDSGELEMWWSAAAAVAATPKGKKPQRSDRGAETEPEEIAMGQDQADLIRVQVGGKVLEDLVDAALVSGLRRACAAIEQSLTPDGARGLPVWGQDIRWSLLGFALEQSQGENDEESEGRVGKKKEGQPSYLDWMEIRLQMCMNDGIDEMPGMYGFNVTGRAPLAPEAIANLDRQHAADVLQARTADVVFSAALQVHGSAAAEAEHEPSVDVAPQQGTGETVDVGEGAPTDDSVSGKVGAVLALGDRLMKEAAGVLASAKATTSDANKAPASSGETDAAAESDAAPPKQPIVEGEANLGKSVGEERSKEDRGAEEEKEKEREKALAKQKELERRKAVAEKIKTLALKKKEETKRELEAQRAKRELEAQKAKRVLEARRAKRKLEAERPDKERVDAKTSAAEGKPPEALPLSTSSKDHGDGAASGGTAKPSLTAPNGDGASSGGNAKPPLTSPVGDGVASAEKEADAAHKMPEPESWSEWRALSSDDESDRGASAGGDVSDGGPTARNVRGTDQGFEISVRRGSSLERQSGDTDVGRRGAHCERSASPRGRSFGRSSRSQDRGSRYDRGDTSRRSTTRERCRERGGYADYAGRANRSRSRERGGSRRPTKRSRGYGTLARSDERAADESQTSKRARVDATATTRAAAARTAALSSLKKQESMVLPAAGKVPPSTTGGSKALKGPDSAGAKTDEVSQAADKVSPKTPGVPQQDRSKMSKTGAAEASPRSAPSPKSRGSAGTRTEASQATKKAPAKTVNTKVPPTTSSAPNKAGSTISKSKGGVASGVSTPQSKSPGTASAKKGGVSLAAKKGPLITSSSSQKGGSETSKAARTGTGTGTGTLRTSTPSPKSPGSAGSKKGGASQAAKRVPSKTSGSSQKGGSETSKAAGTGTLRISTPSPKSPGSAGSTQGEVSQAGKSALSKAPNAPKDGPKIAKAPGSLGSTPSSTSPGNTDGKKGEVAQAAKAPSTTPKTSQKERSTVAKKYLAGSSTGSTPISKSRGSADATKDVSLGAKSPTANAPTAKKVPAKKSNTSQKGVSSISGAAATVAPLDSTPNSKSPGSAGAKKGEAPRVAKKAPPAAPSVSQKDRSKVSKNDLAKTSSGATTSPKDPGTAGAKQKSVSQAVKKTSSLAKVPKTSSASQIGGATTSKATGDAGLLGPTPSSKSAGSASAKKGGVSPKVVNGLHESGFGDRSREHSGSEREEGEIDLSMEAQRGHMHGAAAWMSSATNPNPALNSRSPPVTGCVVPPPPRRGMNEERAVNFSMEAMRRHEHGRNSLSPPVTGSVPPPPSRRGTNGKGEIYHPMEAMRRQEHAAAASISFGHHPNPAWNSISPPVTGLVPPPPPRRGINGEGEVYHPMEAMQRQEHAGAASMPSAKNPNAAWSSISPPVTGIVPPPPPRDVSMMAMRGQEHAAAGSMSSGNNPNPAWNSLSPPAPGNVPPPPPARGKNGEGEVDLSMEAMQRQEHAAASTSSATTPNPASSKSPPLSGNVPPPPPSRGKPGKNAAKKRRRKARLKAAAEEINAANIARAKEAMKQPAQSAPSDGMSEQPASASSKNRASLAQPVVLGGAGHLMGAVAGGGSTAMTSMASTAQSAGPSTSSGTVGATSLAAPPEDGDPVTHDPNYWFFSGGFNAKEST</sequence>
<feature type="compositionally biased region" description="Low complexity" evidence="1">
    <location>
        <begin position="1534"/>
        <end position="1547"/>
    </location>
</feature>
<feature type="compositionally biased region" description="Low complexity" evidence="1">
    <location>
        <begin position="1838"/>
        <end position="1861"/>
    </location>
</feature>
<keyword evidence="3" id="KW-1185">Reference proteome</keyword>
<reference evidence="2 3" key="1">
    <citation type="journal article" date="2010" name="Nature">
        <title>The Ectocarpus genome and the independent evolution of multicellularity in brown algae.</title>
        <authorList>
            <person name="Cock J.M."/>
            <person name="Sterck L."/>
            <person name="Rouze P."/>
            <person name="Scornet D."/>
            <person name="Allen A.E."/>
            <person name="Amoutzias G."/>
            <person name="Anthouard V."/>
            <person name="Artiguenave F."/>
            <person name="Aury J.M."/>
            <person name="Badger J.H."/>
            <person name="Beszteri B."/>
            <person name="Billiau K."/>
            <person name="Bonnet E."/>
            <person name="Bothwell J.H."/>
            <person name="Bowler C."/>
            <person name="Boyen C."/>
            <person name="Brownlee C."/>
            <person name="Carrano C.J."/>
            <person name="Charrier B."/>
            <person name="Cho G.Y."/>
            <person name="Coelho S.M."/>
            <person name="Collen J."/>
            <person name="Corre E."/>
            <person name="Da Silva C."/>
            <person name="Delage L."/>
            <person name="Delaroque N."/>
            <person name="Dittami S.M."/>
            <person name="Doulbeau S."/>
            <person name="Elias M."/>
            <person name="Farnham G."/>
            <person name="Gachon C.M."/>
            <person name="Gschloessl B."/>
            <person name="Heesch S."/>
            <person name="Jabbari K."/>
            <person name="Jubin C."/>
            <person name="Kawai H."/>
            <person name="Kimura K."/>
            <person name="Kloareg B."/>
            <person name="Kupper F.C."/>
            <person name="Lang D."/>
            <person name="Le Bail A."/>
            <person name="Leblanc C."/>
            <person name="Lerouge P."/>
            <person name="Lohr M."/>
            <person name="Lopez P.J."/>
            <person name="Martens C."/>
            <person name="Maumus F."/>
            <person name="Michel G."/>
            <person name="Miranda-Saavedra D."/>
            <person name="Morales J."/>
            <person name="Moreau H."/>
            <person name="Motomura T."/>
            <person name="Nagasato C."/>
            <person name="Napoli C.A."/>
            <person name="Nelson D.R."/>
            <person name="Nyvall-Collen P."/>
            <person name="Peters A.F."/>
            <person name="Pommier C."/>
            <person name="Potin P."/>
            <person name="Poulain J."/>
            <person name="Quesneville H."/>
            <person name="Read B."/>
            <person name="Rensing S.A."/>
            <person name="Ritter A."/>
            <person name="Rousvoal S."/>
            <person name="Samanta M."/>
            <person name="Samson G."/>
            <person name="Schroeder D.C."/>
            <person name="Segurens B."/>
            <person name="Strittmatter M."/>
            <person name="Tonon T."/>
            <person name="Tregear J.W."/>
            <person name="Valentin K."/>
            <person name="von Dassow P."/>
            <person name="Yamagishi T."/>
            <person name="Van de Peer Y."/>
            <person name="Wincker P."/>
        </authorList>
    </citation>
    <scope>NUCLEOTIDE SEQUENCE [LARGE SCALE GENOMIC DNA]</scope>
    <source>
        <strain evidence="3">Ec32 / CCAP1310/4</strain>
    </source>
</reference>
<feature type="compositionally biased region" description="Low complexity" evidence="1">
    <location>
        <begin position="1010"/>
        <end position="1024"/>
    </location>
</feature>
<feature type="compositionally biased region" description="Polar residues" evidence="1">
    <location>
        <begin position="1968"/>
        <end position="1977"/>
    </location>
</feature>
<feature type="compositionally biased region" description="Basic and acidic residues" evidence="1">
    <location>
        <begin position="901"/>
        <end position="918"/>
    </location>
</feature>
<feature type="compositionally biased region" description="Polar residues" evidence="1">
    <location>
        <begin position="1276"/>
        <end position="1288"/>
    </location>
</feature>
<feature type="compositionally biased region" description="Basic and acidic residues" evidence="1">
    <location>
        <begin position="992"/>
        <end position="1009"/>
    </location>
</feature>
<dbReference type="Proteomes" id="UP000002630">
    <property type="component" value="Linkage Group LG19"/>
</dbReference>
<feature type="region of interest" description="Disordered" evidence="1">
    <location>
        <begin position="573"/>
        <end position="606"/>
    </location>
</feature>
<evidence type="ECO:0000313" key="3">
    <source>
        <dbReference type="Proteomes" id="UP000002630"/>
    </source>
</evidence>
<feature type="compositionally biased region" description="Basic and acidic residues" evidence="1">
    <location>
        <begin position="833"/>
        <end position="845"/>
    </location>
</feature>
<feature type="compositionally biased region" description="Polar residues" evidence="1">
    <location>
        <begin position="1469"/>
        <end position="1479"/>
    </location>
</feature>
<organism evidence="2 3">
    <name type="scientific">Ectocarpus siliculosus</name>
    <name type="common">Brown alga</name>
    <name type="synonym">Conferva siliculosa</name>
    <dbReference type="NCBI Taxonomy" id="2880"/>
    <lineage>
        <taxon>Eukaryota</taxon>
        <taxon>Sar</taxon>
        <taxon>Stramenopiles</taxon>
        <taxon>Ochrophyta</taxon>
        <taxon>PX clade</taxon>
        <taxon>Phaeophyceae</taxon>
        <taxon>Ectocarpales</taxon>
        <taxon>Ectocarpaceae</taxon>
        <taxon>Ectocarpus</taxon>
    </lineage>
</organism>
<feature type="region of interest" description="Disordered" evidence="1">
    <location>
        <begin position="481"/>
        <end position="500"/>
    </location>
</feature>
<dbReference type="InParanoid" id="D8LKG5"/>
<feature type="region of interest" description="Disordered" evidence="1">
    <location>
        <begin position="1596"/>
        <end position="1627"/>
    </location>
</feature>
<feature type="compositionally biased region" description="Polar residues" evidence="1">
    <location>
        <begin position="1127"/>
        <end position="1147"/>
    </location>
</feature>
<name>D8LKG5_ECTSI</name>
<dbReference type="OrthoDB" id="10496442at2759"/>
<feature type="compositionally biased region" description="Polar residues" evidence="1">
    <location>
        <begin position="1490"/>
        <end position="1522"/>
    </location>
</feature>
<feature type="compositionally biased region" description="Low complexity" evidence="1">
    <location>
        <begin position="1218"/>
        <end position="1257"/>
    </location>
</feature>
<feature type="region of interest" description="Disordered" evidence="1">
    <location>
        <begin position="1699"/>
        <end position="1931"/>
    </location>
</feature>
<feature type="compositionally biased region" description="Basic residues" evidence="1">
    <location>
        <begin position="1876"/>
        <end position="1886"/>
    </location>
</feature>
<feature type="compositionally biased region" description="Low complexity" evidence="1">
    <location>
        <begin position="1954"/>
        <end position="1967"/>
    </location>
</feature>
<feature type="compositionally biased region" description="Polar residues" evidence="1">
    <location>
        <begin position="1401"/>
        <end position="1413"/>
    </location>
</feature>
<feature type="region of interest" description="Disordered" evidence="1">
    <location>
        <begin position="1947"/>
        <end position="2009"/>
    </location>
</feature>
<evidence type="ECO:0000313" key="2">
    <source>
        <dbReference type="EMBL" id="CBN74555.1"/>
    </source>
</evidence>
<dbReference type="STRING" id="2880.D8LKG5"/>
<feature type="region of interest" description="Disordered" evidence="1">
    <location>
        <begin position="1641"/>
        <end position="1671"/>
    </location>
</feature>
<feature type="compositionally biased region" description="Pro residues" evidence="1">
    <location>
        <begin position="1804"/>
        <end position="1816"/>
    </location>
</feature>
<feature type="compositionally biased region" description="Basic and acidic residues" evidence="1">
    <location>
        <begin position="1457"/>
        <end position="1468"/>
    </location>
</feature>
<feature type="compositionally biased region" description="Low complexity" evidence="1">
    <location>
        <begin position="864"/>
        <end position="875"/>
    </location>
</feature>
<feature type="compositionally biased region" description="Low complexity" evidence="1">
    <location>
        <begin position="1187"/>
        <end position="1199"/>
    </location>
</feature>
<feature type="compositionally biased region" description="Polar residues" evidence="1">
    <location>
        <begin position="1597"/>
        <end position="1610"/>
    </location>
</feature>
<feature type="region of interest" description="Disordered" evidence="1">
    <location>
        <begin position="393"/>
        <end position="413"/>
    </location>
</feature>
<feature type="compositionally biased region" description="Basic and acidic residues" evidence="1">
    <location>
        <begin position="930"/>
        <end position="958"/>
    </location>
</feature>
<feature type="compositionally biased region" description="Basic and acidic residues" evidence="1">
    <location>
        <begin position="1560"/>
        <end position="1573"/>
    </location>
</feature>
<protein>
    <submittedName>
        <fullName evidence="2">Uncharacterized protein</fullName>
    </submittedName>
</protein>
<feature type="compositionally biased region" description="Low complexity" evidence="1">
    <location>
        <begin position="1309"/>
        <end position="1324"/>
    </location>
</feature>
<feature type="region of interest" description="Disordered" evidence="1">
    <location>
        <begin position="631"/>
        <end position="707"/>
    </location>
</feature>
<feature type="compositionally biased region" description="Basic and acidic residues" evidence="1">
    <location>
        <begin position="719"/>
        <end position="768"/>
    </location>
</feature>
<feature type="compositionally biased region" description="Low complexity" evidence="1">
    <location>
        <begin position="1092"/>
        <end position="1111"/>
    </location>
</feature>